<evidence type="ECO:0000256" key="2">
    <source>
        <dbReference type="SAM" id="SignalP"/>
    </source>
</evidence>
<keyword evidence="2" id="KW-0732">Signal</keyword>
<evidence type="ECO:0000313" key="4">
    <source>
        <dbReference type="Proteomes" id="UP001597237"/>
    </source>
</evidence>
<dbReference type="RefSeq" id="WP_377284137.1">
    <property type="nucleotide sequence ID" value="NZ_JBHRSI010000012.1"/>
</dbReference>
<evidence type="ECO:0008006" key="5">
    <source>
        <dbReference type="Google" id="ProtNLM"/>
    </source>
</evidence>
<comment type="caution">
    <text evidence="3">The sequence shown here is derived from an EMBL/GenBank/DDBJ whole genome shotgun (WGS) entry which is preliminary data.</text>
</comment>
<feature type="signal peptide" evidence="2">
    <location>
        <begin position="1"/>
        <end position="24"/>
    </location>
</feature>
<gene>
    <name evidence="3" type="ORF">ACFSC0_14180</name>
</gene>
<evidence type="ECO:0000256" key="1">
    <source>
        <dbReference type="SAM" id="MobiDB-lite"/>
    </source>
</evidence>
<protein>
    <recommendedName>
        <fullName evidence="5">Serine hydrolase</fullName>
    </recommendedName>
</protein>
<keyword evidence="4" id="KW-1185">Reference proteome</keyword>
<organism evidence="3 4">
    <name type="scientific">Phenylobacterium terrae</name>
    <dbReference type="NCBI Taxonomy" id="2665495"/>
    <lineage>
        <taxon>Bacteria</taxon>
        <taxon>Pseudomonadati</taxon>
        <taxon>Pseudomonadota</taxon>
        <taxon>Alphaproteobacteria</taxon>
        <taxon>Caulobacterales</taxon>
        <taxon>Caulobacteraceae</taxon>
        <taxon>Phenylobacterium</taxon>
    </lineage>
</organism>
<proteinExistence type="predicted"/>
<dbReference type="EMBL" id="JBHUEY010000004">
    <property type="protein sequence ID" value="MFD1784548.1"/>
    <property type="molecule type" value="Genomic_DNA"/>
</dbReference>
<reference evidence="4" key="1">
    <citation type="journal article" date="2019" name="Int. J. Syst. Evol. Microbiol.">
        <title>The Global Catalogue of Microorganisms (GCM) 10K type strain sequencing project: providing services to taxonomists for standard genome sequencing and annotation.</title>
        <authorList>
            <consortium name="The Broad Institute Genomics Platform"/>
            <consortium name="The Broad Institute Genome Sequencing Center for Infectious Disease"/>
            <person name="Wu L."/>
            <person name="Ma J."/>
        </authorList>
    </citation>
    <scope>NUCLEOTIDE SEQUENCE [LARGE SCALE GENOMIC DNA]</scope>
    <source>
        <strain evidence="4">DFY28</strain>
    </source>
</reference>
<sequence length="137" mass="14600">MVRWTAAAAAFALALAGGAGAALAGEEAPVAAQADSRQGEPPSSWTPSEAQVEELERQVKMPAGQSLQGFSRLYRGVTFGGRRFIRGRYESPGNGYMILTPEDGFPLVAIGAFSSNAATYGVYYDVDRRQLVGPARW</sequence>
<accession>A0ABW4N399</accession>
<dbReference type="Proteomes" id="UP001597237">
    <property type="component" value="Unassembled WGS sequence"/>
</dbReference>
<feature type="region of interest" description="Disordered" evidence="1">
    <location>
        <begin position="29"/>
        <end position="53"/>
    </location>
</feature>
<evidence type="ECO:0000313" key="3">
    <source>
        <dbReference type="EMBL" id="MFD1784548.1"/>
    </source>
</evidence>
<feature type="chain" id="PRO_5046361706" description="Serine hydrolase" evidence="2">
    <location>
        <begin position="25"/>
        <end position="137"/>
    </location>
</feature>
<name>A0ABW4N399_9CAUL</name>